<accession>A0A5C4WYT5</accession>
<dbReference type="Pfam" id="PF13830">
    <property type="entry name" value="DUF4192"/>
    <property type="match status" value="1"/>
</dbReference>
<proteinExistence type="predicted"/>
<evidence type="ECO:0000256" key="1">
    <source>
        <dbReference type="SAM" id="MobiDB-lite"/>
    </source>
</evidence>
<evidence type="ECO:0000313" key="2">
    <source>
        <dbReference type="EMBL" id="TNM53183.1"/>
    </source>
</evidence>
<dbReference type="Proteomes" id="UP000314223">
    <property type="component" value="Unassembled WGS sequence"/>
</dbReference>
<comment type="caution">
    <text evidence="2">The sequence shown here is derived from an EMBL/GenBank/DDBJ whole genome shotgun (WGS) entry which is preliminary data.</text>
</comment>
<organism evidence="2 3">
    <name type="scientific">Brevibacterium sediminis</name>
    <dbReference type="NCBI Taxonomy" id="1857024"/>
    <lineage>
        <taxon>Bacteria</taxon>
        <taxon>Bacillati</taxon>
        <taxon>Actinomycetota</taxon>
        <taxon>Actinomycetes</taxon>
        <taxon>Micrococcales</taxon>
        <taxon>Brevibacteriaceae</taxon>
        <taxon>Brevibacterium</taxon>
    </lineage>
</organism>
<dbReference type="InterPro" id="IPR025447">
    <property type="entry name" value="DUF4192"/>
</dbReference>
<feature type="region of interest" description="Disordered" evidence="1">
    <location>
        <begin position="1"/>
        <end position="21"/>
    </location>
</feature>
<evidence type="ECO:0000313" key="3">
    <source>
        <dbReference type="Proteomes" id="UP000314223"/>
    </source>
</evidence>
<gene>
    <name evidence="2" type="ORF">FHQ09_15855</name>
</gene>
<sequence length="454" mass="49708">MRLAQQSAVDPCGPSTGADQDLEERMRDRLKWVPRQAAHPRHGPRLRHGNRSAPAGSELIKEDAVKTPARTPEDIIGIIPHTLGYTPRRSLVAVIVGTELNGSQTSSTTMRIDFDRESAAQTLSQGGGWYADLVMRAGTVTGVFLVLYDDDYQPVSAFGAGADAEYAEVHRGLIRAAIDELAITFASRSVDTLSAWWVNQEHFGRIDEDGYDCTPLIEATTSACATELVAGGSNPVNDPEDLVIAPMPADAFADSRRGHAEEWMGTDEAFAILAEVYPRLDAMRCEEDAIDEARIHDLMDLPTVMALDTLLVEKWSRDALEMILSFDHPDFPPSLVKGLDGDELIVMSRRVVSQARAAQQLVGLSARAPRPRDIMLTIAFLKDYLQAGHPRARANTYAVIAWFEWSLGGSTMALNYARAALGLEAEHGLAELIVSAVDMGCLPRWLTETQRTTI</sequence>
<name>A0A5C4WYT5_9MICO</name>
<dbReference type="EMBL" id="VDMQ01000011">
    <property type="protein sequence ID" value="TNM53183.1"/>
    <property type="molecule type" value="Genomic_DNA"/>
</dbReference>
<dbReference type="AlphaFoldDB" id="A0A5C4WYT5"/>
<feature type="region of interest" description="Disordered" evidence="1">
    <location>
        <begin position="34"/>
        <end position="58"/>
    </location>
</feature>
<feature type="compositionally biased region" description="Basic residues" evidence="1">
    <location>
        <begin position="38"/>
        <end position="50"/>
    </location>
</feature>
<protein>
    <submittedName>
        <fullName evidence="2">DUF4192 family protein</fullName>
    </submittedName>
</protein>
<reference evidence="2 3" key="1">
    <citation type="submission" date="2019-06" db="EMBL/GenBank/DDBJ databases">
        <authorList>
            <person name="Mardanova A.M."/>
            <person name="Pudova D.S."/>
            <person name="Shagimardanova E.I."/>
            <person name="Gogoleva N.E."/>
            <person name="Lutfullin M.T."/>
            <person name="Hadieva G.F."/>
            <person name="Sharipova M.R."/>
        </authorList>
    </citation>
    <scope>NUCLEOTIDE SEQUENCE [LARGE SCALE GENOMIC DNA]</scope>
    <source>
        <strain evidence="2 3">MG-1</strain>
    </source>
</reference>